<name>S8A4A7_DACHA</name>
<reference evidence="3" key="2">
    <citation type="submission" date="2013-04" db="EMBL/GenBank/DDBJ databases">
        <title>Genomic mechanisms accounting for the adaptation to parasitism in nematode-trapping fungi.</title>
        <authorList>
            <person name="Ahren D.G."/>
        </authorList>
    </citation>
    <scope>NUCLEOTIDE SEQUENCE [LARGE SCALE GENOMIC DNA]</scope>
    <source>
        <strain evidence="3">CBS 200.50</strain>
    </source>
</reference>
<dbReference type="HOGENOM" id="CLU_000288_34_22_1"/>
<sequence length="280" mass="30423">MAAKLVPRARTHGDYKVGWVCAQPKEQTAATAMLDEIHKDLPKPPKSRDSNSYTLGSIGEHDIVIASLPKGKGGAASAASVAVQMINTFPNIKFGLMVGVGGGIPNKSKIRLGDVVVSSPTDQFPGVVQWDLGKATSGEGGTAFERTGALNNPPQLLLTALSKLETGHELDGSKIPEYLDQIKTKFPRLATKYLKSDTLEDVLFKPEYAHIDKAPAYDDNEEVEDDDEDEADESEEDEEEGRACKFCDKTKAVKRKPLKRDMRIHYGLIASGNKTINDAI</sequence>
<evidence type="ECO:0000313" key="2">
    <source>
        <dbReference type="EMBL" id="EPS35946.1"/>
    </source>
</evidence>
<dbReference type="PANTHER" id="PTHR46082">
    <property type="entry name" value="ATP/GTP-BINDING PROTEIN-RELATED"/>
    <property type="match status" value="1"/>
</dbReference>
<dbReference type="OMA" id="WICALGK"/>
<evidence type="ECO:0008006" key="4">
    <source>
        <dbReference type="Google" id="ProtNLM"/>
    </source>
</evidence>
<dbReference type="EMBL" id="AQGS01001000">
    <property type="protein sequence ID" value="EPS35946.1"/>
    <property type="molecule type" value="Genomic_DNA"/>
</dbReference>
<dbReference type="GO" id="GO:0003824">
    <property type="term" value="F:catalytic activity"/>
    <property type="evidence" value="ECO:0007669"/>
    <property type="project" value="InterPro"/>
</dbReference>
<dbReference type="Proteomes" id="UP000015100">
    <property type="component" value="Unassembled WGS sequence"/>
</dbReference>
<dbReference type="OrthoDB" id="20872at2759"/>
<proteinExistence type="predicted"/>
<dbReference type="PANTHER" id="PTHR46082:SF11">
    <property type="entry name" value="AAA+ ATPASE DOMAIN-CONTAINING PROTEIN-RELATED"/>
    <property type="match status" value="1"/>
</dbReference>
<organism evidence="2 3">
    <name type="scientific">Dactylellina haptotyla (strain CBS 200.50)</name>
    <name type="common">Nematode-trapping fungus</name>
    <name type="synonym">Monacrosporium haptotylum</name>
    <dbReference type="NCBI Taxonomy" id="1284197"/>
    <lineage>
        <taxon>Eukaryota</taxon>
        <taxon>Fungi</taxon>
        <taxon>Dikarya</taxon>
        <taxon>Ascomycota</taxon>
        <taxon>Pezizomycotina</taxon>
        <taxon>Orbiliomycetes</taxon>
        <taxon>Orbiliales</taxon>
        <taxon>Orbiliaceae</taxon>
        <taxon>Dactylellina</taxon>
    </lineage>
</organism>
<dbReference type="STRING" id="1284197.S8A4A7"/>
<feature type="compositionally biased region" description="Acidic residues" evidence="1">
    <location>
        <begin position="218"/>
        <end position="240"/>
    </location>
</feature>
<accession>S8A4A7</accession>
<dbReference type="Gene3D" id="3.40.50.1580">
    <property type="entry name" value="Nucleoside phosphorylase domain"/>
    <property type="match status" value="1"/>
</dbReference>
<evidence type="ECO:0000256" key="1">
    <source>
        <dbReference type="SAM" id="MobiDB-lite"/>
    </source>
</evidence>
<reference evidence="2 3" key="1">
    <citation type="journal article" date="2013" name="PLoS Genet.">
        <title>Genomic mechanisms accounting for the adaptation to parasitism in nematode-trapping fungi.</title>
        <authorList>
            <person name="Meerupati T."/>
            <person name="Andersson K.M."/>
            <person name="Friman E."/>
            <person name="Kumar D."/>
            <person name="Tunlid A."/>
            <person name="Ahren D."/>
        </authorList>
    </citation>
    <scope>NUCLEOTIDE SEQUENCE [LARGE SCALE GENOMIC DNA]</scope>
    <source>
        <strain evidence="2 3">CBS 200.50</strain>
    </source>
</reference>
<comment type="caution">
    <text evidence="2">The sequence shown here is derived from an EMBL/GenBank/DDBJ whole genome shotgun (WGS) entry which is preliminary data.</text>
</comment>
<dbReference type="eggNOG" id="KOG4177">
    <property type="taxonomic scope" value="Eukaryota"/>
</dbReference>
<dbReference type="SUPFAM" id="SSF53167">
    <property type="entry name" value="Purine and uridine phosphorylases"/>
    <property type="match status" value="1"/>
</dbReference>
<dbReference type="InterPro" id="IPR053137">
    <property type="entry name" value="NLR-like"/>
</dbReference>
<feature type="region of interest" description="Disordered" evidence="1">
    <location>
        <begin position="214"/>
        <end position="243"/>
    </location>
</feature>
<evidence type="ECO:0000313" key="3">
    <source>
        <dbReference type="Proteomes" id="UP000015100"/>
    </source>
</evidence>
<dbReference type="AlphaFoldDB" id="S8A4A7"/>
<protein>
    <recommendedName>
        <fullName evidence="4">Nucleoside phosphorylase domain-containing protein</fullName>
    </recommendedName>
</protein>
<dbReference type="InterPro" id="IPR035994">
    <property type="entry name" value="Nucleoside_phosphorylase_sf"/>
</dbReference>
<dbReference type="GO" id="GO:0009116">
    <property type="term" value="P:nucleoside metabolic process"/>
    <property type="evidence" value="ECO:0007669"/>
    <property type="project" value="InterPro"/>
</dbReference>
<gene>
    <name evidence="2" type="ORF">H072_10611</name>
</gene>
<keyword evidence="3" id="KW-1185">Reference proteome</keyword>